<protein>
    <recommendedName>
        <fullName evidence="5">Probable RNA 2'-phosphotransferase</fullName>
        <ecNumber evidence="5">2.7.1.-</ecNumber>
    </recommendedName>
</protein>
<dbReference type="Gene3D" id="3.20.170.30">
    <property type="match status" value="1"/>
</dbReference>
<dbReference type="GeneID" id="41589104"/>
<dbReference type="InterPro" id="IPR042081">
    <property type="entry name" value="RNA_2'-PTrans_C"/>
</dbReference>
<dbReference type="RefSeq" id="WP_172399461.1">
    <property type="nucleotide sequence ID" value="NZ_LT671858.1"/>
</dbReference>
<evidence type="ECO:0000313" key="8">
    <source>
        <dbReference type="Proteomes" id="UP000195607"/>
    </source>
</evidence>
<dbReference type="SUPFAM" id="SSF56399">
    <property type="entry name" value="ADP-ribosylation"/>
    <property type="match status" value="1"/>
</dbReference>
<organism evidence="7 8">
    <name type="scientific">Cuniculiplasma divulgatum</name>
    <dbReference type="NCBI Taxonomy" id="1673428"/>
    <lineage>
        <taxon>Archaea</taxon>
        <taxon>Methanobacteriati</taxon>
        <taxon>Thermoplasmatota</taxon>
        <taxon>Thermoplasmata</taxon>
        <taxon>Thermoplasmatales</taxon>
        <taxon>Cuniculiplasmataceae</taxon>
        <taxon>Cuniculiplasma</taxon>
    </lineage>
</organism>
<evidence type="ECO:0000256" key="3">
    <source>
        <dbReference type="ARBA" id="ARBA00023027"/>
    </source>
</evidence>
<dbReference type="InterPro" id="IPR022928">
    <property type="entry name" value="RNA_2'-PTrans_KptA"/>
</dbReference>
<name>A0A1N5WJZ4_9ARCH</name>
<dbReference type="GO" id="GO:0003950">
    <property type="term" value="F:NAD+ poly-ADP-ribosyltransferase activity"/>
    <property type="evidence" value="ECO:0007669"/>
    <property type="project" value="InterPro"/>
</dbReference>
<dbReference type="HAMAP" id="MF_00299">
    <property type="entry name" value="KptA"/>
    <property type="match status" value="1"/>
</dbReference>
<evidence type="ECO:0000256" key="1">
    <source>
        <dbReference type="ARBA" id="ARBA00009836"/>
    </source>
</evidence>
<keyword evidence="3 5" id="KW-0520">NAD</keyword>
<dbReference type="PANTHER" id="PTHR12684:SF2">
    <property type="entry name" value="TRNA 2'-PHOSPHOTRANSFERASE 1"/>
    <property type="match status" value="1"/>
</dbReference>
<proteinExistence type="inferred from homology"/>
<dbReference type="GO" id="GO:0006388">
    <property type="term" value="P:tRNA splicing, via endonucleolytic cleavage and ligation"/>
    <property type="evidence" value="ECO:0007669"/>
    <property type="project" value="UniProtKB-UniRule"/>
</dbReference>
<dbReference type="EMBL" id="LT671858">
    <property type="protein sequence ID" value="SIM85456.1"/>
    <property type="molecule type" value="Genomic_DNA"/>
</dbReference>
<sequence length="248" mass="28917">MEKNLRVCPIDGFYRGFECPKCGQEGRNLMYPDEVDAIGRILAGILRHFPENYGIKLSKNGYAKIYSIVPAIKTQRRKFGWLAPIHIEALGKTDERGRYQVNERGEIRATYDHTIPVILDDLPVDDIPDILYYQTTEEEFSLIRETGISPSDKTYIHLSSTFRKTYVTGLFHVDDPLVIGINTDELRKKIPVYRASKEVYLTTEIPPEFILSIEQEKIELSHEEREEVENYKERRERRILGEKNNLKH</sequence>
<keyword evidence="2 5" id="KW-0808">Transferase</keyword>
<accession>A0A1N5WJZ4</accession>
<dbReference type="InterPro" id="IPR042080">
    <property type="entry name" value="RNA_2'-PTrans_N"/>
</dbReference>
<dbReference type="GO" id="GO:0000215">
    <property type="term" value="F:tRNA 2'-phosphotransferase activity"/>
    <property type="evidence" value="ECO:0007669"/>
    <property type="project" value="TreeGrafter"/>
</dbReference>
<comment type="similarity">
    <text evidence="1 5">Belongs to the KptA/TPT1 family.</text>
</comment>
<dbReference type="PANTHER" id="PTHR12684">
    <property type="entry name" value="PUTATIVE PHOSPHOTRANSFERASE"/>
    <property type="match status" value="1"/>
</dbReference>
<evidence type="ECO:0000256" key="5">
    <source>
        <dbReference type="HAMAP-Rule" id="MF_00299"/>
    </source>
</evidence>
<comment type="function">
    <text evidence="4 5">Removes the 2'-phosphate from RNA via an intermediate in which the phosphate is ADP-ribosylated by NAD followed by a presumed transesterification to release the RNA and generate ADP-ribose 1''-2''-cyclic phosphate (APPR&gt;P). May function as an ADP-ribosylase.</text>
</comment>
<dbReference type="InterPro" id="IPR002745">
    <property type="entry name" value="Ptrans_KptA/Tpt1"/>
</dbReference>
<dbReference type="Pfam" id="PF01885">
    <property type="entry name" value="PTS_2-RNA"/>
    <property type="match status" value="1"/>
</dbReference>
<gene>
    <name evidence="5" type="primary">kptA</name>
    <name evidence="7" type="ORF">CSP5_1867</name>
</gene>
<evidence type="ECO:0000256" key="2">
    <source>
        <dbReference type="ARBA" id="ARBA00022679"/>
    </source>
</evidence>
<reference evidence="7 8" key="1">
    <citation type="submission" date="2016-04" db="EMBL/GenBank/DDBJ databases">
        <authorList>
            <person name="Evans L.H."/>
            <person name="Alamgir A."/>
            <person name="Owens N."/>
            <person name="Weber N.D."/>
            <person name="Virtaneva K."/>
            <person name="Barbian K."/>
            <person name="Babar A."/>
            <person name="Rosenke K."/>
        </authorList>
    </citation>
    <scope>NUCLEOTIDE SEQUENCE [LARGE SCALE GENOMIC DNA]</scope>
    <source>
        <strain evidence="8">S5(T) (JCM 30642 \VKM B-2941)</strain>
    </source>
</reference>
<dbReference type="Proteomes" id="UP000195607">
    <property type="component" value="Chromosome I"/>
</dbReference>
<evidence type="ECO:0000256" key="4">
    <source>
        <dbReference type="ARBA" id="ARBA00025212"/>
    </source>
</evidence>
<evidence type="ECO:0000256" key="6">
    <source>
        <dbReference type="SAM" id="MobiDB-lite"/>
    </source>
</evidence>
<dbReference type="EC" id="2.7.1.-" evidence="5"/>
<evidence type="ECO:0000313" key="7">
    <source>
        <dbReference type="EMBL" id="SIM85456.1"/>
    </source>
</evidence>
<dbReference type="AlphaFoldDB" id="A0A1N5WJZ4"/>
<dbReference type="Gene3D" id="1.10.10.970">
    <property type="entry name" value="RNA 2'-phosphotransferase, Tpt1/KptA family, N-terminal domain"/>
    <property type="match status" value="1"/>
</dbReference>
<feature type="region of interest" description="Disordered" evidence="6">
    <location>
        <begin position="222"/>
        <end position="248"/>
    </location>
</feature>